<feature type="region of interest" description="Disordered" evidence="5">
    <location>
        <begin position="1"/>
        <end position="30"/>
    </location>
</feature>
<dbReference type="GO" id="GO:0005634">
    <property type="term" value="C:nucleus"/>
    <property type="evidence" value="ECO:0007669"/>
    <property type="project" value="UniProtKB-SubCell"/>
</dbReference>
<dbReference type="EMBL" id="PZQS01000003">
    <property type="protein sequence ID" value="PVD33210.1"/>
    <property type="molecule type" value="Genomic_DNA"/>
</dbReference>
<evidence type="ECO:0000313" key="7">
    <source>
        <dbReference type="Proteomes" id="UP000245119"/>
    </source>
</evidence>
<feature type="compositionally biased region" description="Acidic residues" evidence="5">
    <location>
        <begin position="13"/>
        <end position="25"/>
    </location>
</feature>
<dbReference type="STRING" id="400727.A0A2T7PIJ9"/>
<comment type="caution">
    <text evidence="6">The sequence shown here is derived from an EMBL/GenBank/DDBJ whole genome shotgun (WGS) entry which is preliminary data.</text>
</comment>
<evidence type="ECO:0000256" key="5">
    <source>
        <dbReference type="SAM" id="MobiDB-lite"/>
    </source>
</evidence>
<organism evidence="6 7">
    <name type="scientific">Pomacea canaliculata</name>
    <name type="common">Golden apple snail</name>
    <dbReference type="NCBI Taxonomy" id="400727"/>
    <lineage>
        <taxon>Eukaryota</taxon>
        <taxon>Metazoa</taxon>
        <taxon>Spiralia</taxon>
        <taxon>Lophotrochozoa</taxon>
        <taxon>Mollusca</taxon>
        <taxon>Gastropoda</taxon>
        <taxon>Caenogastropoda</taxon>
        <taxon>Architaenioglossa</taxon>
        <taxon>Ampullarioidea</taxon>
        <taxon>Ampullariidae</taxon>
        <taxon>Pomacea</taxon>
    </lineage>
</organism>
<dbReference type="InterPro" id="IPR037231">
    <property type="entry name" value="NAP-like_sf"/>
</dbReference>
<feature type="compositionally biased region" description="Acidic residues" evidence="5">
    <location>
        <begin position="354"/>
        <end position="379"/>
    </location>
</feature>
<keyword evidence="7" id="KW-1185">Reference proteome</keyword>
<dbReference type="FunFam" id="3.30.1120.90:FF:000001">
    <property type="entry name" value="Nucleosome assembly protein 1-like 1"/>
    <property type="match status" value="1"/>
</dbReference>
<comment type="subcellular location">
    <subcellularLocation>
        <location evidence="1">Nucleus</location>
    </subcellularLocation>
</comment>
<evidence type="ECO:0000256" key="3">
    <source>
        <dbReference type="ARBA" id="ARBA00023242"/>
    </source>
</evidence>
<evidence type="ECO:0000256" key="4">
    <source>
        <dbReference type="RuleBase" id="RU003876"/>
    </source>
</evidence>
<feature type="compositionally biased region" description="Acidic residues" evidence="5">
    <location>
        <begin position="124"/>
        <end position="138"/>
    </location>
</feature>
<sequence length="523" mass="59663">MWFCPSKTPDVDKDVEEAEDGDEQTGDTSGESTKIAHQLMKNPQVLAALQDKLGSIVGTPSGYIQSLPKVVKRRLKAMKKLQNEGIKLESEFYREVHALECKYAAQYASLFDKRRDIVTGTVEPTEEECDWPSDDEKEEENKLAVSDELKEKTALTEKSDEDKKKDEDVKGVPGFWLTIFKNVDMLAEMVQEHDEPILQHLRDIKVRFTESEPLGFILEFHFETNEYFQETVLTKQYTMRFEQDPADPFSYEGPEIIKCQGCPITWNKGKNVTVKVVKKKQKHKGRGTTRTVTKTVQNDSFFNFFNPPTVPEGENEDDMDEDLEALLAADFEIGHFIRERIVPRAVLYFTGEALENDEYDDEENEEEDEEGEYDEENDPDYQPTIQPYAERQIKYKCLGDDNLKVKNQQNASSSRNITPPQDDAPLQVIQAIQGISIQPGMLKDDARTLCSFAWCFGQPFKSLSFFLNSSMFGHSSTHTLAYGYLKPACLAQSQQLRLSLHRAGDKDGDGRCLLSTTRLTLND</sequence>
<dbReference type="Pfam" id="PF00956">
    <property type="entry name" value="NAP"/>
    <property type="match status" value="1"/>
</dbReference>
<dbReference type="SUPFAM" id="SSF143113">
    <property type="entry name" value="NAP-like"/>
    <property type="match status" value="1"/>
</dbReference>
<evidence type="ECO:0000313" key="6">
    <source>
        <dbReference type="EMBL" id="PVD33210.1"/>
    </source>
</evidence>
<evidence type="ECO:0008006" key="8">
    <source>
        <dbReference type="Google" id="ProtNLM"/>
    </source>
</evidence>
<dbReference type="Gene3D" id="3.30.1120.90">
    <property type="entry name" value="Nucleosome assembly protein"/>
    <property type="match status" value="1"/>
</dbReference>
<dbReference type="Gene3D" id="1.20.5.1500">
    <property type="match status" value="1"/>
</dbReference>
<dbReference type="AlphaFoldDB" id="A0A2T7PIJ9"/>
<feature type="region of interest" description="Disordered" evidence="5">
    <location>
        <begin position="353"/>
        <end position="383"/>
    </location>
</feature>
<name>A0A2T7PIJ9_POMCA</name>
<reference evidence="6 7" key="1">
    <citation type="submission" date="2018-04" db="EMBL/GenBank/DDBJ databases">
        <title>The genome of golden apple snail Pomacea canaliculata provides insight into stress tolerance and invasive adaptation.</title>
        <authorList>
            <person name="Liu C."/>
            <person name="Liu B."/>
            <person name="Ren Y."/>
            <person name="Zhang Y."/>
            <person name="Wang H."/>
            <person name="Li S."/>
            <person name="Jiang F."/>
            <person name="Yin L."/>
            <person name="Zhang G."/>
            <person name="Qian W."/>
            <person name="Fan W."/>
        </authorList>
    </citation>
    <scope>NUCLEOTIDE SEQUENCE [LARGE SCALE GENOMIC DNA]</scope>
    <source>
        <strain evidence="6">SZHN2017</strain>
        <tissue evidence="6">Muscle</tissue>
    </source>
</reference>
<dbReference type="Proteomes" id="UP000245119">
    <property type="component" value="Linkage Group LG3"/>
</dbReference>
<keyword evidence="3" id="KW-0539">Nucleus</keyword>
<dbReference type="GO" id="GO:0006334">
    <property type="term" value="P:nucleosome assembly"/>
    <property type="evidence" value="ECO:0007669"/>
    <property type="project" value="InterPro"/>
</dbReference>
<gene>
    <name evidence="6" type="ORF">C0Q70_04461</name>
</gene>
<dbReference type="FunFam" id="1.20.5.1500:FF:000001">
    <property type="entry name" value="Nucleosome assembly protein 1-like 1"/>
    <property type="match status" value="1"/>
</dbReference>
<evidence type="ECO:0000256" key="1">
    <source>
        <dbReference type="ARBA" id="ARBA00004123"/>
    </source>
</evidence>
<evidence type="ECO:0000256" key="2">
    <source>
        <dbReference type="ARBA" id="ARBA00009947"/>
    </source>
</evidence>
<feature type="region of interest" description="Disordered" evidence="5">
    <location>
        <begin position="123"/>
        <end position="168"/>
    </location>
</feature>
<accession>A0A2T7PIJ9</accession>
<dbReference type="PANTHER" id="PTHR11875">
    <property type="entry name" value="TESTIS-SPECIFIC Y-ENCODED PROTEIN"/>
    <property type="match status" value="1"/>
</dbReference>
<dbReference type="OrthoDB" id="27325at2759"/>
<proteinExistence type="inferred from homology"/>
<dbReference type="InterPro" id="IPR002164">
    <property type="entry name" value="NAP_family"/>
</dbReference>
<protein>
    <recommendedName>
        <fullName evidence="8">Nucleosome assembly protein 1-like 1</fullName>
    </recommendedName>
</protein>
<comment type="similarity">
    <text evidence="2 4">Belongs to the nucleosome assembly protein (NAP) family.</text>
</comment>
<feature type="compositionally biased region" description="Basic and acidic residues" evidence="5">
    <location>
        <begin position="139"/>
        <end position="168"/>
    </location>
</feature>